<dbReference type="EC" id="3.1.-.-" evidence="5"/>
<dbReference type="SUPFAM" id="SSF56112">
    <property type="entry name" value="Protein kinase-like (PK-like)"/>
    <property type="match status" value="1"/>
</dbReference>
<dbReference type="InterPro" id="IPR056884">
    <property type="entry name" value="NPHP3-like_N"/>
</dbReference>
<evidence type="ECO:0000259" key="9">
    <source>
        <dbReference type="Pfam" id="PF24883"/>
    </source>
</evidence>
<comment type="function">
    <text evidence="1 5">Involved in inositol deacylation of GPI-anchored proteins which plays important roles in the quality control and ER-associated degradation of GPI-anchored proteins.</text>
</comment>
<evidence type="ECO:0000256" key="3">
    <source>
        <dbReference type="ARBA" id="ARBA00022737"/>
    </source>
</evidence>
<dbReference type="GO" id="GO:0005789">
    <property type="term" value="C:endoplasmic reticulum membrane"/>
    <property type="evidence" value="ECO:0007669"/>
    <property type="project" value="UniProtKB-SubCell"/>
</dbReference>
<dbReference type="Pfam" id="PF22939">
    <property type="entry name" value="WHD_GPIID"/>
    <property type="match status" value="1"/>
</dbReference>
<dbReference type="SUPFAM" id="SSF50998">
    <property type="entry name" value="Quinoprotein alcohol dehydrogenase-like"/>
    <property type="match status" value="1"/>
</dbReference>
<comment type="catalytic activity">
    <reaction evidence="4">
        <text>N(6)-D-ribulosyl-L-lysyl-[protein] + ATP = N(6)-(3-O-phospho-D-ribulosyl)-L-lysyl-[protein] + ADP + H(+)</text>
        <dbReference type="Rhea" id="RHEA:48432"/>
        <dbReference type="Rhea" id="RHEA-COMP:12103"/>
        <dbReference type="Rhea" id="RHEA-COMP:12104"/>
        <dbReference type="ChEBI" id="CHEBI:15378"/>
        <dbReference type="ChEBI" id="CHEBI:30616"/>
        <dbReference type="ChEBI" id="CHEBI:90418"/>
        <dbReference type="ChEBI" id="CHEBI:90420"/>
        <dbReference type="ChEBI" id="CHEBI:456216"/>
        <dbReference type="EC" id="2.7.1.172"/>
    </reaction>
    <physiologicalReaction direction="left-to-right" evidence="4">
        <dbReference type="Rhea" id="RHEA:48433"/>
    </physiologicalReaction>
</comment>
<dbReference type="InterPro" id="IPR015943">
    <property type="entry name" value="WD40/YVTN_repeat-like_dom_sf"/>
</dbReference>
<evidence type="ECO:0000256" key="5">
    <source>
        <dbReference type="RuleBase" id="RU365011"/>
    </source>
</evidence>
<keyword evidence="11" id="KW-1185">Reference proteome</keyword>
<dbReference type="SUPFAM" id="SSF52540">
    <property type="entry name" value="P-loop containing nucleoside triphosphate hydrolases"/>
    <property type="match status" value="1"/>
</dbReference>
<sequence length="2043" mass="225977">MFPNELHVLDDGQLDGNVLEALPDVETVLSVQQHGASAWAKTFCITTLQRDGEEQRYFMKVSVGHHGREALKGEFTSTSTIHSITPNFCPKPIACGTFRSDADTHFYLCNFYDFIEGGLPDPDSFCKQLATLHSHESPNGKFGFECVTYNGNLPQDNTWFDSWEEFFANGLRHILRLREERAGPNSELDAVLPPLFETVIPRLLRPLESNGRKVKPSLVHGDLWCGNASIVDEDTEEGIVYDPASFWAHNEYELGNWRPERNKFTQAYFRAYHSHIVKSEPVEDYDDRNALYALRFNLHAATLFPDQDSFVQMAIEEIKRLNERFAGGDSPALEEQWAQWGERNVEAMGHPYAQAPLETFVASMDQQHMKRSITGFLARSDRSSLARADSTSSDISGLSLSESEKGDLGLTTLYAPVNGSAADADIIFIHGLGGGSRKTWSYSKDEHHYWPQSWLPSDPDFENVRIHVFGYPADWTERQQSALNINDFAQSFLGEVKNSPSIRRDETSIVLVGHSMGGCVAKKAYILARQDPACRSLVDRIHSIFFLGTPHRGSDLAIILENMLTVAWGRKPFVKDLLPNSSTLTEINDAFRHYAPDLRLWSFYETQPVKTKLMNKLVVEKMSSTLGYPNEEIAAMNADHRHVCKFESPSDSNYRLLRNALHTALDMIRASSTQAGSEPFQSREVEQLSAGETSAKLLSFLGLGQALEDDFTTLHILKEPGSCEWFTKRESYASWTDRTEFHILWLTGRPATGKSILSSHVANELRTSGSLCSHFIFKHGKSNKSTLSDCFRSLAYQMALQDAFIRERLLKMVEDTASWDRSDETSIWRKFFVGFIFQSPILSQHAWVIDGVDECSNFNTLFTKRLLAAVPPSLRVFYTSRDLEEIGRGLAALGPRIHVHALSEQDTLEDMRLFLTTKLTELDRLETDEERHAMCEKILHKSRGSFLWVRLVLQNFETAWTEEAMEVVLQDVPSDLGDVYHRILQSIEADPHKKMLAKSILTWVVLASRPLSTDELRCAIKMDVGQTVQNIVRAIPSLCGQLVFVDQSNKVQIIHETAREFLLGRDLDSDLAIPKALAHTRLSLILVRYLSSNAMKVQSATEAPKGRPRGFASARSVPAAAPDLGLLAYAAYFFSDHIYRCTSEDDLLIEEICLLLKSQNVLSWIEHIARGQDLSHLTRTATNLRGYLSRRVKYVSPTDPQVNLVDGWVVDLIRVAAKFRSQLLACPSSIHCLIPPLCPPHSNISKTFSTETRHSPLVVKNLPSGSWDDCLIHIDFTKGQATAVAHGDEAFAVGLSTGRVILYNPVSLQQLREFSHPERVRLLEFCPGCDYLVSCGNKHLVVWDIKTGEPMFSSGLQAAPLSATFLSDEELLTASPASELTKWNFHTGEQETLSWLGFDDYGPSATSMPDQPPSKVAFSGPLLDYDSLLAVGYRNDHVLIWDSMELQLLGKCETTSTNGVDDMVFNPNYEIPALVVSYADGSLGVFDYTTLKLDASRPNVFANSLSCSKDGRSLVCGTGQGTIHVYEFDQGNDGNIILTPIYRINSLEDAIRGVAFHFEGLRFVDITRRQCRVWEPAALVRRDNEVESTSDVVSLPHRSVGAVAAPDKPPISTPLATSKDGRFLVGGNSNGPVILFSADDGSEMETAYSHARGASLSLVALSDSGSIVASADDSGRIIVAELPRSLQVTPGEEGLCQNLTLKIVLDQRSGRVVSQLLISPEANRLLVVSSEVAELWEIPQGILLRQHQFSVGHTSTGAEAKPSSSVSPSVIQHPSNPTSFIAVTGGVCRIFSWADFSELTSPDGVQLLHSTYFDLSTSGNAFYHPIPGVGVLEHRMPSPSSAGQLILWPTTAFDEGSDVSGQPLKDHGLGALGPIIHSVVGVIGGTRVVFLDTNLWICSFDLRLSSTAGVRSRSRSPGPLSGGRSGTPAPDQDTIGHVRRHFFAMSEWRDGGNNFSALMAPSRRSGRNGSHNFAFVAGHRVLLVQGGLDFSETVTLGGLSGRASRSGEIGWAVKTGQLMAKPSGGQQWTVVSGSMHRRSSSSW</sequence>
<dbReference type="GO" id="GO:0015031">
    <property type="term" value="P:protein transport"/>
    <property type="evidence" value="ECO:0007669"/>
    <property type="project" value="UniProtKB-KW"/>
</dbReference>
<dbReference type="Pfam" id="PF00400">
    <property type="entry name" value="WD40"/>
    <property type="match status" value="1"/>
</dbReference>
<dbReference type="SMART" id="SM00320">
    <property type="entry name" value="WD40"/>
    <property type="match status" value="5"/>
</dbReference>
<dbReference type="PANTHER" id="PTHR10039">
    <property type="entry name" value="AMELOGENIN"/>
    <property type="match status" value="1"/>
</dbReference>
<dbReference type="Pfam" id="PF07819">
    <property type="entry name" value="PGAP1"/>
    <property type="match status" value="1"/>
</dbReference>
<evidence type="ECO:0000256" key="4">
    <source>
        <dbReference type="ARBA" id="ARBA00048655"/>
    </source>
</evidence>
<evidence type="ECO:0000259" key="8">
    <source>
        <dbReference type="Pfam" id="PF22939"/>
    </source>
</evidence>
<dbReference type="InterPro" id="IPR029058">
    <property type="entry name" value="AB_hydrolase_fold"/>
</dbReference>
<feature type="region of interest" description="Disordered" evidence="6">
    <location>
        <begin position="2023"/>
        <end position="2043"/>
    </location>
</feature>
<dbReference type="InterPro" id="IPR011047">
    <property type="entry name" value="Quinoprotein_ADH-like_sf"/>
</dbReference>
<dbReference type="Proteomes" id="UP001187682">
    <property type="component" value="Unassembled WGS sequence"/>
</dbReference>
<dbReference type="Pfam" id="PF03881">
    <property type="entry name" value="Fructosamin_kin"/>
    <property type="match status" value="1"/>
</dbReference>
<evidence type="ECO:0000256" key="6">
    <source>
        <dbReference type="SAM" id="MobiDB-lite"/>
    </source>
</evidence>
<name>A0AAE8SQK3_9PEZI</name>
<reference evidence="10" key="1">
    <citation type="submission" date="2018-03" db="EMBL/GenBank/DDBJ databases">
        <authorList>
            <person name="Guldener U."/>
        </authorList>
    </citation>
    <scope>NUCLEOTIDE SEQUENCE</scope>
</reference>
<keyword evidence="3" id="KW-0677">Repeat</keyword>
<gene>
    <name evidence="10" type="ORF">DNG_00229</name>
</gene>
<feature type="domain" description="Nephrocystin 3-like N-terminal" evidence="9">
    <location>
        <begin position="721"/>
        <end position="881"/>
    </location>
</feature>
<keyword evidence="5" id="KW-0472">Membrane</keyword>
<evidence type="ECO:0000313" key="10">
    <source>
        <dbReference type="EMBL" id="SPN96709.1"/>
    </source>
</evidence>
<accession>A0AAE8SQK3</accession>
<dbReference type="EMBL" id="ONZQ02000001">
    <property type="protein sequence ID" value="SPN96709.1"/>
    <property type="molecule type" value="Genomic_DNA"/>
</dbReference>
<dbReference type="InterPro" id="IPR012908">
    <property type="entry name" value="PGAP1-ab_dom-like"/>
</dbReference>
<keyword evidence="5" id="KW-0378">Hydrolase</keyword>
<dbReference type="Gene3D" id="2.130.10.10">
    <property type="entry name" value="YVTN repeat-like/Quinoprotein amine dehydrogenase"/>
    <property type="match status" value="3"/>
</dbReference>
<dbReference type="InterPro" id="IPR036322">
    <property type="entry name" value="WD40_repeat_dom_sf"/>
</dbReference>
<keyword evidence="5" id="KW-0813">Transport</keyword>
<evidence type="ECO:0000256" key="1">
    <source>
        <dbReference type="ARBA" id="ARBA00003496"/>
    </source>
</evidence>
<dbReference type="Gene3D" id="3.40.50.1820">
    <property type="entry name" value="alpha/beta hydrolase"/>
    <property type="match status" value="1"/>
</dbReference>
<dbReference type="SUPFAM" id="SSF53474">
    <property type="entry name" value="alpha/beta-Hydrolases"/>
    <property type="match status" value="1"/>
</dbReference>
<evidence type="ECO:0000259" key="7">
    <source>
        <dbReference type="Pfam" id="PF07819"/>
    </source>
</evidence>
<protein>
    <recommendedName>
        <fullName evidence="2 5">GPI inositol-deacylase</fullName>
        <ecNumber evidence="5">3.1.-.-</ecNumber>
    </recommendedName>
</protein>
<dbReference type="GO" id="GO:0102193">
    <property type="term" value="F:protein-ribulosamine 3-kinase activity"/>
    <property type="evidence" value="ECO:0007669"/>
    <property type="project" value="UniProtKB-EC"/>
</dbReference>
<dbReference type="InterPro" id="IPR027417">
    <property type="entry name" value="P-loop_NTPase"/>
</dbReference>
<dbReference type="GO" id="GO:0016788">
    <property type="term" value="F:hydrolase activity, acting on ester bonds"/>
    <property type="evidence" value="ECO:0007669"/>
    <property type="project" value="InterPro"/>
</dbReference>
<dbReference type="SUPFAM" id="SSF50978">
    <property type="entry name" value="WD40 repeat-like"/>
    <property type="match status" value="1"/>
</dbReference>
<keyword evidence="5" id="KW-0256">Endoplasmic reticulum</keyword>
<comment type="caution">
    <text evidence="10">The sequence shown here is derived from an EMBL/GenBank/DDBJ whole genome shotgun (WGS) entry which is preliminary data.</text>
</comment>
<dbReference type="Gene3D" id="3.90.1200.10">
    <property type="match status" value="1"/>
</dbReference>
<keyword evidence="5" id="KW-0653">Protein transport</keyword>
<proteinExistence type="inferred from homology"/>
<dbReference type="InterPro" id="IPR011009">
    <property type="entry name" value="Kinase-like_dom_sf"/>
</dbReference>
<feature type="domain" description="GPI inositol-deacylase winged helix" evidence="8">
    <location>
        <begin position="992"/>
        <end position="1073"/>
    </location>
</feature>
<dbReference type="Pfam" id="PF24883">
    <property type="entry name" value="NPHP3_N"/>
    <property type="match status" value="1"/>
</dbReference>
<evidence type="ECO:0000313" key="11">
    <source>
        <dbReference type="Proteomes" id="UP001187682"/>
    </source>
</evidence>
<dbReference type="InterPro" id="IPR016477">
    <property type="entry name" value="Fructo-/Ketosamine-3-kinase"/>
</dbReference>
<evidence type="ECO:0000256" key="2">
    <source>
        <dbReference type="ARBA" id="ARBA00015856"/>
    </source>
</evidence>
<organism evidence="10 11">
    <name type="scientific">Cephalotrichum gorgonifer</name>
    <dbReference type="NCBI Taxonomy" id="2041049"/>
    <lineage>
        <taxon>Eukaryota</taxon>
        <taxon>Fungi</taxon>
        <taxon>Dikarya</taxon>
        <taxon>Ascomycota</taxon>
        <taxon>Pezizomycotina</taxon>
        <taxon>Sordariomycetes</taxon>
        <taxon>Hypocreomycetidae</taxon>
        <taxon>Microascales</taxon>
        <taxon>Microascaceae</taxon>
        <taxon>Cephalotrichum</taxon>
    </lineage>
</organism>
<dbReference type="PANTHER" id="PTHR10039:SF16">
    <property type="entry name" value="GPI INOSITOL-DEACYLASE"/>
    <property type="match status" value="1"/>
</dbReference>
<comment type="subcellular location">
    <subcellularLocation>
        <location evidence="5">Endoplasmic reticulum membrane</location>
    </subcellularLocation>
</comment>
<dbReference type="InterPro" id="IPR054471">
    <property type="entry name" value="GPIID_WHD"/>
</dbReference>
<dbReference type="InterPro" id="IPR001680">
    <property type="entry name" value="WD40_rpt"/>
</dbReference>
<feature type="domain" description="GPI inositol-deacylase PGAP1-like alpha/beta" evidence="7">
    <location>
        <begin position="425"/>
        <end position="556"/>
    </location>
</feature>
<comment type="similarity">
    <text evidence="5">Belongs to the GPI inositol-deacylase family.</text>
</comment>
<feature type="region of interest" description="Disordered" evidence="6">
    <location>
        <begin position="1910"/>
        <end position="1934"/>
    </location>
</feature>